<dbReference type="RefSeq" id="WP_328937754.1">
    <property type="nucleotide sequence ID" value="NZ_CP108133.1"/>
</dbReference>
<keyword evidence="5" id="KW-0812">Transmembrane</keyword>
<name>A0ABZ1JGY3_9ACTN</name>
<feature type="transmembrane region" description="Helical" evidence="5">
    <location>
        <begin position="6"/>
        <end position="24"/>
    </location>
</feature>
<dbReference type="EC" id="2.4.-.-" evidence="6"/>
<reference evidence="6" key="1">
    <citation type="submission" date="2022-10" db="EMBL/GenBank/DDBJ databases">
        <title>The complete genomes of actinobacterial strains from the NBC collection.</title>
        <authorList>
            <person name="Joergensen T.S."/>
            <person name="Alvarez Arevalo M."/>
            <person name="Sterndorff E.B."/>
            <person name="Faurdal D."/>
            <person name="Vuksanovic O."/>
            <person name="Mourched A.-S."/>
            <person name="Charusanti P."/>
            <person name="Shaw S."/>
            <person name="Blin K."/>
            <person name="Weber T."/>
        </authorList>
    </citation>
    <scope>NUCLEOTIDE SEQUENCE</scope>
    <source>
        <strain evidence="6">NBC_00189</strain>
    </source>
</reference>
<dbReference type="InterPro" id="IPR029044">
    <property type="entry name" value="Nucleotide-diphossugar_trans"/>
</dbReference>
<keyword evidence="5" id="KW-0472">Membrane</keyword>
<feature type="transmembrane region" description="Helical" evidence="5">
    <location>
        <begin position="304"/>
        <end position="324"/>
    </location>
</feature>
<feature type="transmembrane region" description="Helical" evidence="5">
    <location>
        <begin position="330"/>
        <end position="350"/>
    </location>
</feature>
<keyword evidence="5" id="KW-1133">Transmembrane helix</keyword>
<feature type="transmembrane region" description="Helical" evidence="5">
    <location>
        <begin position="371"/>
        <end position="391"/>
    </location>
</feature>
<evidence type="ECO:0000313" key="7">
    <source>
        <dbReference type="Proteomes" id="UP001432166"/>
    </source>
</evidence>
<evidence type="ECO:0000313" key="6">
    <source>
        <dbReference type="EMBL" id="WTP49831.1"/>
    </source>
</evidence>
<keyword evidence="3 6" id="KW-0808">Transferase</keyword>
<keyword evidence="2 6" id="KW-0328">Glycosyltransferase</keyword>
<comment type="similarity">
    <text evidence="1">Belongs to the glycosyltransferase 2 family.</text>
</comment>
<dbReference type="Gene3D" id="3.90.550.10">
    <property type="entry name" value="Spore Coat Polysaccharide Biosynthesis Protein SpsA, Chain A"/>
    <property type="match status" value="1"/>
</dbReference>
<dbReference type="PANTHER" id="PTHR43630">
    <property type="entry name" value="POLY-BETA-1,6-N-ACETYL-D-GLUCOSAMINE SYNTHASE"/>
    <property type="match status" value="1"/>
</dbReference>
<evidence type="ECO:0000256" key="3">
    <source>
        <dbReference type="ARBA" id="ARBA00022679"/>
    </source>
</evidence>
<dbReference type="PANTHER" id="PTHR43630:SF1">
    <property type="entry name" value="POLY-BETA-1,6-N-ACETYL-D-GLUCOSAMINE SYNTHASE"/>
    <property type="match status" value="1"/>
</dbReference>
<dbReference type="GO" id="GO:0016757">
    <property type="term" value="F:glycosyltransferase activity"/>
    <property type="evidence" value="ECO:0007669"/>
    <property type="project" value="UniProtKB-KW"/>
</dbReference>
<evidence type="ECO:0000256" key="1">
    <source>
        <dbReference type="ARBA" id="ARBA00006739"/>
    </source>
</evidence>
<keyword evidence="7" id="KW-1185">Reference proteome</keyword>
<feature type="compositionally biased region" description="Low complexity" evidence="4">
    <location>
        <begin position="430"/>
        <end position="451"/>
    </location>
</feature>
<dbReference type="SUPFAM" id="SSF53448">
    <property type="entry name" value="Nucleotide-diphospho-sugar transferases"/>
    <property type="match status" value="1"/>
</dbReference>
<gene>
    <name evidence="6" type="ORF">OG288_16875</name>
</gene>
<dbReference type="Proteomes" id="UP001432166">
    <property type="component" value="Chromosome"/>
</dbReference>
<protein>
    <submittedName>
        <fullName evidence="6">Glycosyltransferase</fullName>
        <ecNumber evidence="6">2.4.-.-</ecNumber>
    </submittedName>
</protein>
<evidence type="ECO:0000256" key="4">
    <source>
        <dbReference type="SAM" id="MobiDB-lite"/>
    </source>
</evidence>
<organism evidence="6 7">
    <name type="scientific">Streptomyces tauricus</name>
    <dbReference type="NCBI Taxonomy" id="68274"/>
    <lineage>
        <taxon>Bacteria</taxon>
        <taxon>Bacillati</taxon>
        <taxon>Actinomycetota</taxon>
        <taxon>Actinomycetes</taxon>
        <taxon>Kitasatosporales</taxon>
        <taxon>Streptomycetaceae</taxon>
        <taxon>Streptomyces</taxon>
        <taxon>Streptomyces aurantiacus group</taxon>
    </lineage>
</organism>
<dbReference type="EMBL" id="CP108133">
    <property type="protein sequence ID" value="WTP49831.1"/>
    <property type="molecule type" value="Genomic_DNA"/>
</dbReference>
<accession>A0ABZ1JGY3</accession>
<evidence type="ECO:0000256" key="5">
    <source>
        <dbReference type="SAM" id="Phobius"/>
    </source>
</evidence>
<dbReference type="Pfam" id="PF13641">
    <property type="entry name" value="Glyco_tranf_2_3"/>
    <property type="match status" value="1"/>
</dbReference>
<feature type="region of interest" description="Disordered" evidence="4">
    <location>
        <begin position="430"/>
        <end position="460"/>
    </location>
</feature>
<sequence>MLASVFIAVVSLALFWMAAFTLWWQMHAWRTPEVLASTRFSSPDGGEHVSFSLLLPARHEQAVLDHTIQRLLESSHTDFEIIVIVGHDDPDTTAVARHAEARDPRVRVVVDTHEKKNKPKAMNTALPHCRGDVVGVFDAEDQVHPELLAHVDHAFRTTGADVVQGGVQLINFHSSWYSLRNCLEYFFWFRSRLHLHAQKGFIPLGGNTVFVRTDVLREADGWDPDCLAEDCDLGVRLSSVGKKVVVAYDSDMVTKEETPGSLMSLLKQRTRWNQGFLQVYRKKDWKQLPGFGQRLLARYTLMTPYLQAISGVIIPLNVAVALFLDVPVGIAFITFLPAVTAFVTFVFELVGLHDFGKQYGLRVRLVHYLKLVVGGPFYQVLLAGAAVRAVWREQRGRNDWELTSHVGAHLTGDDLGNDIGKGADIDPATATATATAPGADADAATEAAAVARGSREDVPA</sequence>
<proteinExistence type="inferred from homology"/>
<evidence type="ECO:0000256" key="2">
    <source>
        <dbReference type="ARBA" id="ARBA00022676"/>
    </source>
</evidence>